<organism evidence="3 4">
    <name type="scientific">Morchella conica CCBAS932</name>
    <dbReference type="NCBI Taxonomy" id="1392247"/>
    <lineage>
        <taxon>Eukaryota</taxon>
        <taxon>Fungi</taxon>
        <taxon>Dikarya</taxon>
        <taxon>Ascomycota</taxon>
        <taxon>Pezizomycotina</taxon>
        <taxon>Pezizomycetes</taxon>
        <taxon>Pezizales</taxon>
        <taxon>Morchellaceae</taxon>
        <taxon>Morchella</taxon>
    </lineage>
</organism>
<dbReference type="InParanoid" id="A0A3N4L1P1"/>
<feature type="region of interest" description="Disordered" evidence="2">
    <location>
        <begin position="687"/>
        <end position="812"/>
    </location>
</feature>
<proteinExistence type="predicted"/>
<feature type="compositionally biased region" description="Polar residues" evidence="2">
    <location>
        <begin position="429"/>
        <end position="439"/>
    </location>
</feature>
<dbReference type="EMBL" id="ML119117">
    <property type="protein sequence ID" value="RPB14501.1"/>
    <property type="molecule type" value="Genomic_DNA"/>
</dbReference>
<feature type="compositionally biased region" description="Polar residues" evidence="2">
    <location>
        <begin position="508"/>
        <end position="518"/>
    </location>
</feature>
<feature type="compositionally biased region" description="Polar residues" evidence="2">
    <location>
        <begin position="767"/>
        <end position="776"/>
    </location>
</feature>
<evidence type="ECO:0000256" key="1">
    <source>
        <dbReference type="SAM" id="Coils"/>
    </source>
</evidence>
<feature type="compositionally biased region" description="Basic and acidic residues" evidence="2">
    <location>
        <begin position="47"/>
        <end position="64"/>
    </location>
</feature>
<name>A0A3N4L1P1_9PEZI</name>
<reference evidence="3 4" key="1">
    <citation type="journal article" date="2018" name="Nat. Ecol. Evol.">
        <title>Pezizomycetes genomes reveal the molecular basis of ectomycorrhizal truffle lifestyle.</title>
        <authorList>
            <person name="Murat C."/>
            <person name="Payen T."/>
            <person name="Noel B."/>
            <person name="Kuo A."/>
            <person name="Morin E."/>
            <person name="Chen J."/>
            <person name="Kohler A."/>
            <person name="Krizsan K."/>
            <person name="Balestrini R."/>
            <person name="Da Silva C."/>
            <person name="Montanini B."/>
            <person name="Hainaut M."/>
            <person name="Levati E."/>
            <person name="Barry K.W."/>
            <person name="Belfiori B."/>
            <person name="Cichocki N."/>
            <person name="Clum A."/>
            <person name="Dockter R.B."/>
            <person name="Fauchery L."/>
            <person name="Guy J."/>
            <person name="Iotti M."/>
            <person name="Le Tacon F."/>
            <person name="Lindquist E.A."/>
            <person name="Lipzen A."/>
            <person name="Malagnac F."/>
            <person name="Mello A."/>
            <person name="Molinier V."/>
            <person name="Miyauchi S."/>
            <person name="Poulain J."/>
            <person name="Riccioni C."/>
            <person name="Rubini A."/>
            <person name="Sitrit Y."/>
            <person name="Splivallo R."/>
            <person name="Traeger S."/>
            <person name="Wang M."/>
            <person name="Zifcakova L."/>
            <person name="Wipf D."/>
            <person name="Zambonelli A."/>
            <person name="Paolocci F."/>
            <person name="Nowrousian M."/>
            <person name="Ottonello S."/>
            <person name="Baldrian P."/>
            <person name="Spatafora J.W."/>
            <person name="Henrissat B."/>
            <person name="Nagy L.G."/>
            <person name="Aury J.M."/>
            <person name="Wincker P."/>
            <person name="Grigoriev I.V."/>
            <person name="Bonfante P."/>
            <person name="Martin F.M."/>
        </authorList>
    </citation>
    <scope>NUCLEOTIDE SEQUENCE [LARGE SCALE GENOMIC DNA]</scope>
    <source>
        <strain evidence="3 4">CCBAS932</strain>
    </source>
</reference>
<evidence type="ECO:0000256" key="2">
    <source>
        <dbReference type="SAM" id="MobiDB-lite"/>
    </source>
</evidence>
<keyword evidence="1" id="KW-0175">Coiled coil</keyword>
<feature type="compositionally biased region" description="Basic and acidic residues" evidence="2">
    <location>
        <begin position="415"/>
        <end position="427"/>
    </location>
</feature>
<feature type="region of interest" description="Disordered" evidence="2">
    <location>
        <begin position="506"/>
        <end position="526"/>
    </location>
</feature>
<feature type="region of interest" description="Disordered" evidence="2">
    <location>
        <begin position="335"/>
        <end position="489"/>
    </location>
</feature>
<feature type="coiled-coil region" evidence="1">
    <location>
        <begin position="5"/>
        <end position="32"/>
    </location>
</feature>
<feature type="compositionally biased region" description="Basic and acidic residues" evidence="2">
    <location>
        <begin position="687"/>
        <end position="717"/>
    </location>
</feature>
<feature type="compositionally biased region" description="Low complexity" evidence="2">
    <location>
        <begin position="186"/>
        <end position="210"/>
    </location>
</feature>
<keyword evidence="4" id="KW-1185">Reference proteome</keyword>
<dbReference type="AlphaFoldDB" id="A0A3N4L1P1"/>
<feature type="compositionally biased region" description="Polar residues" evidence="2">
    <location>
        <begin position="90"/>
        <end position="103"/>
    </location>
</feature>
<accession>A0A3N4L1P1</accession>
<gene>
    <name evidence="3" type="ORF">P167DRAFT_572232</name>
</gene>
<feature type="compositionally biased region" description="Polar residues" evidence="2">
    <location>
        <begin position="787"/>
        <end position="806"/>
    </location>
</feature>
<dbReference type="OrthoDB" id="5452377at2759"/>
<dbReference type="Proteomes" id="UP000277580">
    <property type="component" value="Unassembled WGS sequence"/>
</dbReference>
<feature type="region of interest" description="Disordered" evidence="2">
    <location>
        <begin position="617"/>
        <end position="652"/>
    </location>
</feature>
<feature type="compositionally biased region" description="Basic residues" evidence="2">
    <location>
        <begin position="726"/>
        <end position="735"/>
    </location>
</feature>
<sequence length="873" mass="97712">MSSARDEERLELEALKAERERMARMIRAVDERLAREVESMSQRHRGNARDEPVARVESVRDPEMARAVASMATKPIDSEPLMRRHRNSSDNRTTAVPSKQPTTGDTESGSEQDGSESSPSSRALVTSHKRRNAKQGKAVQTVRFEYSENERSSPASQPEKLKKNKGKHSAPNKSLKNSRSYDNVESDTASQSTPSSAQPSSSHTKSSQPSQDDRGYRSADLDAEEPTAAENAKINTVQFRHQLYVKMGVVDPVTNKTDSKLLRARRQWVLEECLCRGMRLDCTFKSYPYETRMYPSIKAIHAISPKEWGWSREVVRDIIRVMCWDRVRNFRARDRASNPESIPPADPNRPVDRRTLRGKKKTTMSGVDDTTGEKSATGSRGRIEVPSPNGSYPSEPELPIKPADTHQKKAPNRSSARDQRIEPKDLDTGLSTTNSNTFNDGERLNTKGKSNGKNIPVIKSTRQKASILHTPHDTAVSTEPPADQSSPPILISPILKYKKGKPLLPNFPTGNSQKTSVETLPGESSGENDTFKVFMGKKIFRFAKDIDWEEFEHEIHTRFTLEAGEALFYRGREGTGRDKEWKPLSYPVEMENMMQRFAHCGAEICVKESRVFIEEEDDDSELYSKPDMVSGGQGEVPAERNGGPIQQHLEDGPTAMVKVNVLDLTTAMIKEKEKNTATEVAAGKEEFVEENKKKTAAADDKNRAAEEKNAKKRRETDNIADNQPVVKRKRGRPRKIANSNLTETQPPGIHSSTIANSPLSHLEVTASPDNVNSTDPNPKESSIEGANINSEEPSITDSQIPNSSQRKSGRKITKSMRILYTEETQKIVGEANKLKSAKKDLRNEWIEFERANPPAYMKSIMATDGGRELHINW</sequence>
<protein>
    <submittedName>
        <fullName evidence="3">Uncharacterized protein</fullName>
    </submittedName>
</protein>
<feature type="region of interest" description="Disordered" evidence="2">
    <location>
        <begin position="36"/>
        <end position="229"/>
    </location>
</feature>
<evidence type="ECO:0000313" key="3">
    <source>
        <dbReference type="EMBL" id="RPB14501.1"/>
    </source>
</evidence>
<feature type="compositionally biased region" description="Basic and acidic residues" evidence="2">
    <location>
        <begin position="211"/>
        <end position="220"/>
    </location>
</feature>
<evidence type="ECO:0000313" key="4">
    <source>
        <dbReference type="Proteomes" id="UP000277580"/>
    </source>
</evidence>
<feature type="compositionally biased region" description="Polar residues" evidence="2">
    <location>
        <begin position="737"/>
        <end position="759"/>
    </location>
</feature>
<feature type="compositionally biased region" description="Polar residues" evidence="2">
    <location>
        <begin position="171"/>
        <end position="183"/>
    </location>
</feature>